<dbReference type="EMBL" id="JBHTKH010000007">
    <property type="protein sequence ID" value="MFD1055048.1"/>
    <property type="molecule type" value="Genomic_DNA"/>
</dbReference>
<proteinExistence type="predicted"/>
<dbReference type="Proteomes" id="UP001597046">
    <property type="component" value="Unassembled WGS sequence"/>
</dbReference>
<protein>
    <recommendedName>
        <fullName evidence="3">HTH cro/C1-type domain-containing protein</fullName>
    </recommendedName>
</protein>
<evidence type="ECO:0000313" key="1">
    <source>
        <dbReference type="EMBL" id="MFD1055048.1"/>
    </source>
</evidence>
<dbReference type="InterPro" id="IPR001387">
    <property type="entry name" value="Cro/C1-type_HTH"/>
</dbReference>
<dbReference type="Gene3D" id="1.10.260.40">
    <property type="entry name" value="lambda repressor-like DNA-binding domains"/>
    <property type="match status" value="1"/>
</dbReference>
<name>A0ABW3MYC2_9MICO</name>
<evidence type="ECO:0000313" key="2">
    <source>
        <dbReference type="Proteomes" id="UP001597046"/>
    </source>
</evidence>
<reference evidence="2" key="1">
    <citation type="journal article" date="2019" name="Int. J. Syst. Evol. Microbiol.">
        <title>The Global Catalogue of Microorganisms (GCM) 10K type strain sequencing project: providing services to taxonomists for standard genome sequencing and annotation.</title>
        <authorList>
            <consortium name="The Broad Institute Genomics Platform"/>
            <consortium name="The Broad Institute Genome Sequencing Center for Infectious Disease"/>
            <person name="Wu L."/>
            <person name="Ma J."/>
        </authorList>
    </citation>
    <scope>NUCLEOTIDE SEQUENCE [LARGE SCALE GENOMIC DNA]</scope>
    <source>
        <strain evidence="2">CCUG 57508</strain>
    </source>
</reference>
<organism evidence="1 2">
    <name type="scientific">Terrabacter terrigena</name>
    <dbReference type="NCBI Taxonomy" id="574718"/>
    <lineage>
        <taxon>Bacteria</taxon>
        <taxon>Bacillati</taxon>
        <taxon>Actinomycetota</taxon>
        <taxon>Actinomycetes</taxon>
        <taxon>Micrococcales</taxon>
        <taxon>Intrasporangiaceae</taxon>
        <taxon>Terrabacter</taxon>
    </lineage>
</organism>
<evidence type="ECO:0008006" key="3">
    <source>
        <dbReference type="Google" id="ProtNLM"/>
    </source>
</evidence>
<keyword evidence="2" id="KW-1185">Reference proteome</keyword>
<dbReference type="CDD" id="cd00093">
    <property type="entry name" value="HTH_XRE"/>
    <property type="match status" value="1"/>
</dbReference>
<comment type="caution">
    <text evidence="1">The sequence shown here is derived from an EMBL/GenBank/DDBJ whole genome shotgun (WGS) entry which is preliminary data.</text>
</comment>
<dbReference type="RefSeq" id="WP_386052952.1">
    <property type="nucleotide sequence ID" value="NZ_JBHTKH010000007.1"/>
</dbReference>
<accession>A0ABW3MYC2</accession>
<gene>
    <name evidence="1" type="ORF">ACFQ2V_12085</name>
</gene>
<dbReference type="SUPFAM" id="SSF47413">
    <property type="entry name" value="lambda repressor-like DNA-binding domains"/>
    <property type="match status" value="1"/>
</dbReference>
<sequence>MTQRQKTDLGNEIRRVREMRPLISIDRLAQEAGIAPNTVASVEQGHGRDNSARKILEALGRLGRPVTIADTAPQSPVAEREASVPDGIQSTGDLIVAILRAAPPEEREQLQSNIWLLVRGRNEELIERLRHTAQ</sequence>
<dbReference type="InterPro" id="IPR010982">
    <property type="entry name" value="Lambda_DNA-bd_dom_sf"/>
</dbReference>